<dbReference type="EMBL" id="BSYO01000017">
    <property type="protein sequence ID" value="GMH17004.1"/>
    <property type="molecule type" value="Genomic_DNA"/>
</dbReference>
<protein>
    <submittedName>
        <fullName evidence="1">Uncharacterized protein</fullName>
    </submittedName>
</protein>
<gene>
    <name evidence="1" type="ORF">Nepgr_018845</name>
</gene>
<sequence>MDGLIAKKWIVPINDQSVSNSSIGLDSSVHGIMVDGGIDKIPCRATLATHDKINSIDSGAVFSLDTLVGENAYELKPDNLRIQLPDIQCVISKRVHDAGPTDVPRMM</sequence>
<organism evidence="1 2">
    <name type="scientific">Nepenthes gracilis</name>
    <name type="common">Slender pitcher plant</name>
    <dbReference type="NCBI Taxonomy" id="150966"/>
    <lineage>
        <taxon>Eukaryota</taxon>
        <taxon>Viridiplantae</taxon>
        <taxon>Streptophyta</taxon>
        <taxon>Embryophyta</taxon>
        <taxon>Tracheophyta</taxon>
        <taxon>Spermatophyta</taxon>
        <taxon>Magnoliopsida</taxon>
        <taxon>eudicotyledons</taxon>
        <taxon>Gunneridae</taxon>
        <taxon>Pentapetalae</taxon>
        <taxon>Caryophyllales</taxon>
        <taxon>Nepenthaceae</taxon>
        <taxon>Nepenthes</taxon>
    </lineage>
</organism>
<reference evidence="1" key="1">
    <citation type="submission" date="2023-05" db="EMBL/GenBank/DDBJ databases">
        <title>Nepenthes gracilis genome sequencing.</title>
        <authorList>
            <person name="Fukushima K."/>
        </authorList>
    </citation>
    <scope>NUCLEOTIDE SEQUENCE</scope>
    <source>
        <strain evidence="1">SING2019-196</strain>
    </source>
</reference>
<accession>A0AAD3SU49</accession>
<name>A0AAD3SU49_NEPGR</name>
<evidence type="ECO:0000313" key="1">
    <source>
        <dbReference type="EMBL" id="GMH17004.1"/>
    </source>
</evidence>
<dbReference type="AlphaFoldDB" id="A0AAD3SU49"/>
<evidence type="ECO:0000313" key="2">
    <source>
        <dbReference type="Proteomes" id="UP001279734"/>
    </source>
</evidence>
<proteinExistence type="predicted"/>
<keyword evidence="2" id="KW-1185">Reference proteome</keyword>
<dbReference type="Proteomes" id="UP001279734">
    <property type="component" value="Unassembled WGS sequence"/>
</dbReference>
<comment type="caution">
    <text evidence="1">The sequence shown here is derived from an EMBL/GenBank/DDBJ whole genome shotgun (WGS) entry which is preliminary data.</text>
</comment>